<organism evidence="3 4">
    <name type="scientific">Steinernema glaseri</name>
    <dbReference type="NCBI Taxonomy" id="37863"/>
    <lineage>
        <taxon>Eukaryota</taxon>
        <taxon>Metazoa</taxon>
        <taxon>Ecdysozoa</taxon>
        <taxon>Nematoda</taxon>
        <taxon>Chromadorea</taxon>
        <taxon>Rhabditida</taxon>
        <taxon>Tylenchina</taxon>
        <taxon>Panagrolaimomorpha</taxon>
        <taxon>Strongyloidoidea</taxon>
        <taxon>Steinernematidae</taxon>
        <taxon>Steinernema</taxon>
    </lineage>
</organism>
<name>A0A1I7ZKB0_9BILA</name>
<feature type="region of interest" description="Disordered" evidence="1">
    <location>
        <begin position="231"/>
        <end position="264"/>
    </location>
</feature>
<keyword evidence="2" id="KW-0812">Transmembrane</keyword>
<accession>A0A1I7ZKB0</accession>
<dbReference type="Pfam" id="PF07406">
    <property type="entry name" value="NICE-3"/>
    <property type="match status" value="1"/>
</dbReference>
<keyword evidence="2" id="KW-0472">Membrane</keyword>
<reference evidence="4" key="1">
    <citation type="submission" date="2016-11" db="UniProtKB">
        <authorList>
            <consortium name="WormBaseParasite"/>
        </authorList>
    </citation>
    <scope>IDENTIFICATION</scope>
</reference>
<proteinExistence type="predicted"/>
<protein>
    <submittedName>
        <fullName evidence="4">DUF4760 domain-containing protein</fullName>
    </submittedName>
</protein>
<dbReference type="AlphaFoldDB" id="A0A1I7ZKB0"/>
<keyword evidence="2" id="KW-1133">Transmembrane helix</keyword>
<evidence type="ECO:0000256" key="2">
    <source>
        <dbReference type="SAM" id="Phobius"/>
    </source>
</evidence>
<evidence type="ECO:0000313" key="3">
    <source>
        <dbReference type="Proteomes" id="UP000095287"/>
    </source>
</evidence>
<feature type="transmembrane region" description="Helical" evidence="2">
    <location>
        <begin position="28"/>
        <end position="49"/>
    </location>
</feature>
<evidence type="ECO:0000313" key="4">
    <source>
        <dbReference type="WBParaSite" id="L893_g27394.t2"/>
    </source>
</evidence>
<evidence type="ECO:0000256" key="1">
    <source>
        <dbReference type="SAM" id="MobiDB-lite"/>
    </source>
</evidence>
<dbReference type="WBParaSite" id="L893_g27394.t2">
    <property type="protein sequence ID" value="L893_g27394.t2"/>
    <property type="gene ID" value="L893_g27394"/>
</dbReference>
<keyword evidence="3" id="KW-1185">Reference proteome</keyword>
<dbReference type="Proteomes" id="UP000095287">
    <property type="component" value="Unplaced"/>
</dbReference>
<sequence length="305" mass="34558">MCLVSALFHHRQPLSDRVTLPAGMILDFSHIVFVFSMTLLVIVMTVIFIKRQALRMRNNSARKEVSGVIASELSKRKRDAIVARIAGVGRFRQAHIPTFTDCTIISDHHSSPYVNRMIAIDEIVENIDRQVEMIDPTAARRPGESTYAFLKRLRECAGCRISLSQVERLGYLHELCRFRPQWSFEENHLKELRGLLKDFLKMWVHRCSSPSKSFFRLNEWQKNRSEADATNIGRDDIGSHYRASGAKTKRMSAPTNGSGGLASNKEQLCPLLDKESAVPNAHRDAAFVAAEAGEEHQNLLEKADR</sequence>
<dbReference type="InterPro" id="IPR010876">
    <property type="entry name" value="C1orf43"/>
</dbReference>